<dbReference type="EC" id="3.5.1.1" evidence="2"/>
<reference evidence="2 3" key="1">
    <citation type="submission" date="2019-03" db="EMBL/GenBank/DDBJ databases">
        <authorList>
            <consortium name="Pathogen Informatics"/>
        </authorList>
    </citation>
    <scope>NUCLEOTIDE SEQUENCE [LARGE SCALE GENOMIC DNA]</scope>
    <source>
        <strain evidence="2 3">NCTC13038</strain>
    </source>
</reference>
<evidence type="ECO:0000313" key="3">
    <source>
        <dbReference type="Proteomes" id="UP000332594"/>
    </source>
</evidence>
<dbReference type="SUPFAM" id="SSF53774">
    <property type="entry name" value="Glutaminase/Asparaginase"/>
    <property type="match status" value="1"/>
</dbReference>
<dbReference type="InterPro" id="IPR006034">
    <property type="entry name" value="Asparaginase/glutaminase-like"/>
</dbReference>
<feature type="domain" description="L-asparaginase N-terminal" evidence="1">
    <location>
        <begin position="1"/>
        <end position="43"/>
    </location>
</feature>
<keyword evidence="2" id="KW-0378">Hydrolase</keyword>
<proteinExistence type="predicted"/>
<dbReference type="Proteomes" id="UP000332594">
    <property type="component" value="Unassembled WGS sequence"/>
</dbReference>
<evidence type="ECO:0000313" key="2">
    <source>
        <dbReference type="EMBL" id="VFS70256.1"/>
    </source>
</evidence>
<dbReference type="PIRSF" id="PIRSF001220">
    <property type="entry name" value="L-ASNase_gatD"/>
    <property type="match status" value="1"/>
</dbReference>
<dbReference type="InterPro" id="IPR037152">
    <property type="entry name" value="L-asparaginase_N_sf"/>
</dbReference>
<gene>
    <name evidence="2" type="primary">ansB_2</name>
    <name evidence="2" type="ORF">NCTC13038_02033</name>
</gene>
<dbReference type="Gene3D" id="3.40.50.1170">
    <property type="entry name" value="L-asparaginase, N-terminal domain"/>
    <property type="match status" value="1"/>
</dbReference>
<name>A0A485BD40_RAOTE</name>
<sequence>MVVLNDRIGAARFVTKTNANSLDTFKAPEEGYLGVSSAASRSLKRASIRFIPCARSLTFVS</sequence>
<dbReference type="PROSITE" id="PS51732">
    <property type="entry name" value="ASN_GLN_ASE_3"/>
    <property type="match status" value="1"/>
</dbReference>
<dbReference type="PIRSF" id="PIRSF500176">
    <property type="entry name" value="L_ASNase"/>
    <property type="match status" value="1"/>
</dbReference>
<dbReference type="EMBL" id="CAADJG010000002">
    <property type="protein sequence ID" value="VFS70256.1"/>
    <property type="molecule type" value="Genomic_DNA"/>
</dbReference>
<dbReference type="InterPro" id="IPR027474">
    <property type="entry name" value="L-asparaginase_N"/>
</dbReference>
<evidence type="ECO:0000259" key="1">
    <source>
        <dbReference type="Pfam" id="PF00710"/>
    </source>
</evidence>
<dbReference type="InterPro" id="IPR036152">
    <property type="entry name" value="Asp/glu_Ase-like_sf"/>
</dbReference>
<dbReference type="Pfam" id="PF00710">
    <property type="entry name" value="Asparaginase"/>
    <property type="match status" value="1"/>
</dbReference>
<dbReference type="AlphaFoldDB" id="A0A485BD40"/>
<protein>
    <submittedName>
        <fullName evidence="2">L-asparaginase</fullName>
        <ecNumber evidence="2">3.5.1.1</ecNumber>
    </submittedName>
</protein>
<dbReference type="GO" id="GO:0004067">
    <property type="term" value="F:asparaginase activity"/>
    <property type="evidence" value="ECO:0007669"/>
    <property type="project" value="UniProtKB-UniRule"/>
</dbReference>
<accession>A0A485BD40</accession>
<organism evidence="2 3">
    <name type="scientific">Raoultella terrigena</name>
    <name type="common">Klebsiella terrigena</name>
    <dbReference type="NCBI Taxonomy" id="577"/>
    <lineage>
        <taxon>Bacteria</taxon>
        <taxon>Pseudomonadati</taxon>
        <taxon>Pseudomonadota</taxon>
        <taxon>Gammaproteobacteria</taxon>
        <taxon>Enterobacterales</taxon>
        <taxon>Enterobacteriaceae</taxon>
        <taxon>Klebsiella/Raoultella group</taxon>
        <taxon>Raoultella</taxon>
    </lineage>
</organism>